<reference evidence="2 3" key="1">
    <citation type="submission" date="2016-10" db="EMBL/GenBank/DDBJ databases">
        <authorList>
            <person name="de Groot N.N."/>
        </authorList>
    </citation>
    <scope>NUCLEOTIDE SEQUENCE [LARGE SCALE GENOMIC DNA]</scope>
    <source>
        <strain evidence="2 3">DSM 22274</strain>
    </source>
</reference>
<proteinExistence type="predicted"/>
<feature type="region of interest" description="Disordered" evidence="1">
    <location>
        <begin position="1"/>
        <end position="54"/>
    </location>
</feature>
<dbReference type="AlphaFoldDB" id="A0A1H5P9H7"/>
<evidence type="ECO:0000313" key="3">
    <source>
        <dbReference type="Proteomes" id="UP000182725"/>
    </source>
</evidence>
<name>A0A1H5P9H7_9MICC</name>
<evidence type="ECO:0000256" key="1">
    <source>
        <dbReference type="SAM" id="MobiDB-lite"/>
    </source>
</evidence>
<protein>
    <submittedName>
        <fullName evidence="2">Uncharacterized protein</fullName>
    </submittedName>
</protein>
<evidence type="ECO:0000313" key="2">
    <source>
        <dbReference type="EMBL" id="SEF10555.1"/>
    </source>
</evidence>
<dbReference type="RefSeq" id="WP_074713468.1">
    <property type="nucleotide sequence ID" value="NZ_FNTV01000002.1"/>
</dbReference>
<dbReference type="Proteomes" id="UP000182725">
    <property type="component" value="Unassembled WGS sequence"/>
</dbReference>
<sequence length="303" mass="34078">MSAKSTADPADNAETDFPWDASITGADDDGDGVRNTPAVEGSESQLPPYIDQDVEAADDDAPPVWFGRRWREITDTTEKQEAWKHLRQWVDWLKVEYKIVDGEIPNCWYLHTDITAELYAGQCAEYKVWEEGAPGLSPLTTWHPHLVAMRGRIKGLADRCNRNKKHTPDEASNGKEPFTLTHDEDQWHHHINSLVEVQLVPIPQDTIGFRFAVETEADGTLFSEPVAVSGLPRESTSEISPIKKIQTGQVGEVELRVAVMGEIPKTTWWESQLPGSDTWSEMATTKIRYKRPSSGLLDRNQDS</sequence>
<organism evidence="2 3">
    <name type="scientific">Arthrobacter alpinus</name>
    <dbReference type="NCBI Taxonomy" id="656366"/>
    <lineage>
        <taxon>Bacteria</taxon>
        <taxon>Bacillati</taxon>
        <taxon>Actinomycetota</taxon>
        <taxon>Actinomycetes</taxon>
        <taxon>Micrococcales</taxon>
        <taxon>Micrococcaceae</taxon>
        <taxon>Arthrobacter</taxon>
    </lineage>
</organism>
<accession>A0A1H5P9H7</accession>
<dbReference type="EMBL" id="FNTV01000002">
    <property type="protein sequence ID" value="SEF10555.1"/>
    <property type="molecule type" value="Genomic_DNA"/>
</dbReference>
<gene>
    <name evidence="2" type="ORF">SAMN04489740_4004</name>
</gene>